<dbReference type="Pfam" id="PF00196">
    <property type="entry name" value="GerE"/>
    <property type="match status" value="1"/>
</dbReference>
<dbReference type="GO" id="GO:0003677">
    <property type="term" value="F:DNA binding"/>
    <property type="evidence" value="ECO:0007669"/>
    <property type="project" value="InterPro"/>
</dbReference>
<dbReference type="SUPFAM" id="SSF55785">
    <property type="entry name" value="PYP-like sensor domain (PAS domain)"/>
    <property type="match status" value="1"/>
</dbReference>
<dbReference type="InterPro" id="IPR035965">
    <property type="entry name" value="PAS-like_dom_sf"/>
</dbReference>
<dbReference type="InterPro" id="IPR036388">
    <property type="entry name" value="WH-like_DNA-bd_sf"/>
</dbReference>
<evidence type="ECO:0000259" key="1">
    <source>
        <dbReference type="PROSITE" id="PS50043"/>
    </source>
</evidence>
<reference evidence="2 3" key="1">
    <citation type="journal article" date="2016" name="Syst. Appl. Microbiol.">
        <title>Vibrio bivalvicida sp. nov., a novel larval pathogen for bivalve molluscs reared in a hatchery.</title>
        <authorList>
            <person name="Dubert J."/>
            <person name="Romalde J.L."/>
            <person name="Prado S."/>
            <person name="Barja J.L."/>
        </authorList>
    </citation>
    <scope>NUCLEOTIDE SEQUENCE [LARGE SCALE GENOMIC DNA]</scope>
    <source>
        <strain evidence="2 3">605</strain>
    </source>
</reference>
<dbReference type="Proteomes" id="UP000078406">
    <property type="component" value="Unassembled WGS sequence"/>
</dbReference>
<dbReference type="RefSeq" id="WP_054961900.1">
    <property type="nucleotide sequence ID" value="NZ_LLEI02000043.1"/>
</dbReference>
<comment type="caution">
    <text evidence="2">The sequence shown here is derived from an EMBL/GenBank/DDBJ whole genome shotgun (WGS) entry which is preliminary data.</text>
</comment>
<feature type="domain" description="HTH luxR-type" evidence="1">
    <location>
        <begin position="148"/>
        <end position="213"/>
    </location>
</feature>
<dbReference type="Pfam" id="PF08448">
    <property type="entry name" value="PAS_4"/>
    <property type="match status" value="1"/>
</dbReference>
<name>A0A177XXW1_9VIBR</name>
<dbReference type="SUPFAM" id="SSF46894">
    <property type="entry name" value="C-terminal effector domain of the bipartite response regulators"/>
    <property type="match status" value="1"/>
</dbReference>
<dbReference type="Gene3D" id="1.10.10.10">
    <property type="entry name" value="Winged helix-like DNA-binding domain superfamily/Winged helix DNA-binding domain"/>
    <property type="match status" value="1"/>
</dbReference>
<evidence type="ECO:0000313" key="3">
    <source>
        <dbReference type="Proteomes" id="UP000078406"/>
    </source>
</evidence>
<dbReference type="InterPro" id="IPR013656">
    <property type="entry name" value="PAS_4"/>
</dbReference>
<dbReference type="Gene3D" id="3.30.450.20">
    <property type="entry name" value="PAS domain"/>
    <property type="match status" value="1"/>
</dbReference>
<accession>A0A177XXW1</accession>
<evidence type="ECO:0000313" key="2">
    <source>
        <dbReference type="EMBL" id="OAJ93437.1"/>
    </source>
</evidence>
<dbReference type="CDD" id="cd06170">
    <property type="entry name" value="LuxR_C_like"/>
    <property type="match status" value="1"/>
</dbReference>
<dbReference type="SMART" id="SM00421">
    <property type="entry name" value="HTH_LUXR"/>
    <property type="match status" value="1"/>
</dbReference>
<gene>
    <name evidence="2" type="ORF">APB76_15890</name>
</gene>
<protein>
    <submittedName>
        <fullName evidence="2">Helix-turn-helix transcriptional regulator</fullName>
    </submittedName>
</protein>
<dbReference type="GO" id="GO:0006355">
    <property type="term" value="P:regulation of DNA-templated transcription"/>
    <property type="evidence" value="ECO:0007669"/>
    <property type="project" value="InterPro"/>
</dbReference>
<organism evidence="2 3">
    <name type="scientific">Vibrio bivalvicida</name>
    <dbReference type="NCBI Taxonomy" id="1276888"/>
    <lineage>
        <taxon>Bacteria</taxon>
        <taxon>Pseudomonadati</taxon>
        <taxon>Pseudomonadota</taxon>
        <taxon>Gammaproteobacteria</taxon>
        <taxon>Vibrionales</taxon>
        <taxon>Vibrionaceae</taxon>
        <taxon>Vibrio</taxon>
        <taxon>Vibrio oreintalis group</taxon>
    </lineage>
</organism>
<dbReference type="InterPro" id="IPR016032">
    <property type="entry name" value="Sig_transdc_resp-reg_C-effctor"/>
</dbReference>
<dbReference type="EMBL" id="LLEI02000043">
    <property type="protein sequence ID" value="OAJ93437.1"/>
    <property type="molecule type" value="Genomic_DNA"/>
</dbReference>
<dbReference type="PROSITE" id="PS50043">
    <property type="entry name" value="HTH_LUXR_2"/>
    <property type="match status" value="1"/>
</dbReference>
<proteinExistence type="predicted"/>
<sequence>MNEQQASLFNQLPGYWGCKDLNSVFVYANNAYAKLIGFDQPNQCIGLSDKQMPSPTSRCADDFVKQDRYVIENVTQLKILDIHPYPDGSWRAHIFTKTPWLDDNGQVQGTIFYGQELSNTAILEVSHWICRATGLASNETIAGDIPPASTLSSKLTSRESEALFLLLYGKKPSYIAKIMKISIKTLESYVVRLRHKFGAHSKAHLIDMALEQGYGSYIPETLLKTQISVALNTENAA</sequence>
<dbReference type="InterPro" id="IPR000792">
    <property type="entry name" value="Tscrpt_reg_LuxR_C"/>
</dbReference>
<dbReference type="AlphaFoldDB" id="A0A177XXW1"/>
<dbReference type="PRINTS" id="PR00038">
    <property type="entry name" value="HTHLUXR"/>
</dbReference>